<feature type="compositionally biased region" description="Basic and acidic residues" evidence="5">
    <location>
        <begin position="210"/>
        <end position="223"/>
    </location>
</feature>
<dbReference type="InterPro" id="IPR012677">
    <property type="entry name" value="Nucleotide-bd_a/b_plait_sf"/>
</dbReference>
<dbReference type="InterPro" id="IPR000504">
    <property type="entry name" value="RRM_dom"/>
</dbReference>
<evidence type="ECO:0000256" key="2">
    <source>
        <dbReference type="ARBA" id="ARBA00022884"/>
    </source>
</evidence>
<dbReference type="EMBL" id="JABSTU010000010">
    <property type="protein sequence ID" value="KAH8018845.1"/>
    <property type="molecule type" value="Genomic_DNA"/>
</dbReference>
<keyword evidence="2 4" id="KW-0694">RNA-binding</keyword>
<name>A0A6M2CV89_RHIMP</name>
<evidence type="ECO:0000259" key="6">
    <source>
        <dbReference type="PROSITE" id="PS50102"/>
    </source>
</evidence>
<dbReference type="CDD" id="cd12336">
    <property type="entry name" value="RRM_RBM7_like"/>
    <property type="match status" value="1"/>
</dbReference>
<evidence type="ECO:0000256" key="5">
    <source>
        <dbReference type="SAM" id="MobiDB-lite"/>
    </source>
</evidence>
<dbReference type="SMART" id="SM00360">
    <property type="entry name" value="RRM"/>
    <property type="match status" value="1"/>
</dbReference>
<feature type="compositionally biased region" description="Basic and acidic residues" evidence="5">
    <location>
        <begin position="236"/>
        <end position="251"/>
    </location>
</feature>
<dbReference type="VEuPathDB" id="VectorBase:LOC119176008"/>
<dbReference type="Pfam" id="PF00076">
    <property type="entry name" value="RRM_1"/>
    <property type="match status" value="1"/>
</dbReference>
<dbReference type="GO" id="GO:0000381">
    <property type="term" value="P:regulation of alternative mRNA splicing, via spliceosome"/>
    <property type="evidence" value="ECO:0007669"/>
    <property type="project" value="TreeGrafter"/>
</dbReference>
<organism evidence="8">
    <name type="scientific">Rhipicephalus microplus</name>
    <name type="common">Cattle tick</name>
    <name type="synonym">Boophilus microplus</name>
    <dbReference type="NCBI Taxonomy" id="6941"/>
    <lineage>
        <taxon>Eukaryota</taxon>
        <taxon>Metazoa</taxon>
        <taxon>Ecdysozoa</taxon>
        <taxon>Arthropoda</taxon>
        <taxon>Chelicerata</taxon>
        <taxon>Arachnida</taxon>
        <taxon>Acari</taxon>
        <taxon>Parasitiformes</taxon>
        <taxon>Ixodida</taxon>
        <taxon>Ixodoidea</taxon>
        <taxon>Ixodidae</taxon>
        <taxon>Rhipicephalinae</taxon>
        <taxon>Rhipicephalus</taxon>
        <taxon>Boophilus</taxon>
    </lineage>
</organism>
<feature type="region of interest" description="Disordered" evidence="5">
    <location>
        <begin position="210"/>
        <end position="251"/>
    </location>
</feature>
<dbReference type="GO" id="GO:0005654">
    <property type="term" value="C:nucleoplasm"/>
    <property type="evidence" value="ECO:0007669"/>
    <property type="project" value="UniProtKB-SubCell"/>
</dbReference>
<gene>
    <name evidence="7" type="ORF">HPB51_012799</name>
</gene>
<dbReference type="PROSITE" id="PS50102">
    <property type="entry name" value="RRM"/>
    <property type="match status" value="1"/>
</dbReference>
<reference evidence="7" key="3">
    <citation type="submission" date="2021-09" db="EMBL/GenBank/DDBJ databases">
        <authorList>
            <person name="Jia N."/>
            <person name="Wang J."/>
            <person name="Shi W."/>
            <person name="Du L."/>
            <person name="Sun Y."/>
            <person name="Zhan W."/>
            <person name="Jiang J."/>
            <person name="Wang Q."/>
            <person name="Zhang B."/>
            <person name="Ji P."/>
            <person name="Sakyi L.B."/>
            <person name="Cui X."/>
            <person name="Yuan T."/>
            <person name="Jiang B."/>
            <person name="Yang W."/>
            <person name="Lam T.T.-Y."/>
            <person name="Chang Q."/>
            <person name="Ding S."/>
            <person name="Wang X."/>
            <person name="Zhu J."/>
            <person name="Ruan X."/>
            <person name="Zhao L."/>
            <person name="Wei J."/>
            <person name="Que T."/>
            <person name="Du C."/>
            <person name="Cheng J."/>
            <person name="Dai P."/>
            <person name="Han X."/>
            <person name="Huang E."/>
            <person name="Gao Y."/>
            <person name="Liu J."/>
            <person name="Shao H."/>
            <person name="Ye R."/>
            <person name="Li L."/>
            <person name="Wei W."/>
            <person name="Wang X."/>
            <person name="Wang C."/>
            <person name="Huo Q."/>
            <person name="Li W."/>
            <person name="Guo W."/>
            <person name="Chen H."/>
            <person name="Chen S."/>
            <person name="Zhou L."/>
            <person name="Zhou L."/>
            <person name="Ni X."/>
            <person name="Tian J."/>
            <person name="Zhou Y."/>
            <person name="Sheng Y."/>
            <person name="Liu T."/>
            <person name="Pan Y."/>
            <person name="Xia L."/>
            <person name="Li J."/>
            <person name="Zhao F."/>
            <person name="Cao W."/>
        </authorList>
    </citation>
    <scope>NUCLEOTIDE SEQUENCE</scope>
    <source>
        <strain evidence="7">Rmic-2018</strain>
        <tissue evidence="7">Larvae</tissue>
    </source>
</reference>
<accession>A0A6M2CV89</accession>
<evidence type="ECO:0000313" key="9">
    <source>
        <dbReference type="Proteomes" id="UP000821866"/>
    </source>
</evidence>
<comment type="subcellular location">
    <subcellularLocation>
        <location evidence="1">Nucleus</location>
        <location evidence="1">Nucleoplasm</location>
    </subcellularLocation>
</comment>
<dbReference type="SUPFAM" id="SSF54928">
    <property type="entry name" value="RNA-binding domain, RBD"/>
    <property type="match status" value="1"/>
</dbReference>
<evidence type="ECO:0000256" key="3">
    <source>
        <dbReference type="ARBA" id="ARBA00023242"/>
    </source>
</evidence>
<feature type="domain" description="RRM" evidence="6">
    <location>
        <begin position="8"/>
        <end position="85"/>
    </location>
</feature>
<dbReference type="PANTHER" id="PTHR13798">
    <property type="entry name" value="RNA BINDING MOTIF RBM PROTEIN -RELATED"/>
    <property type="match status" value="1"/>
</dbReference>
<dbReference type="Gene3D" id="3.30.70.330">
    <property type="match status" value="1"/>
</dbReference>
<dbReference type="OMA" id="DRYYGQD"/>
<reference evidence="7" key="2">
    <citation type="journal article" date="2020" name="Cell">
        <title>Large-Scale Comparative Analyses of Tick Genomes Elucidate Their Genetic Diversity and Vector Capacities.</title>
        <authorList>
            <consortium name="Tick Genome and Microbiome Consortium (TIGMIC)"/>
            <person name="Jia N."/>
            <person name="Wang J."/>
            <person name="Shi W."/>
            <person name="Du L."/>
            <person name="Sun Y."/>
            <person name="Zhan W."/>
            <person name="Jiang J.F."/>
            <person name="Wang Q."/>
            <person name="Zhang B."/>
            <person name="Ji P."/>
            <person name="Bell-Sakyi L."/>
            <person name="Cui X.M."/>
            <person name="Yuan T.T."/>
            <person name="Jiang B.G."/>
            <person name="Yang W.F."/>
            <person name="Lam T.T."/>
            <person name="Chang Q.C."/>
            <person name="Ding S.J."/>
            <person name="Wang X.J."/>
            <person name="Zhu J.G."/>
            <person name="Ruan X.D."/>
            <person name="Zhao L."/>
            <person name="Wei J.T."/>
            <person name="Ye R.Z."/>
            <person name="Que T.C."/>
            <person name="Du C.H."/>
            <person name="Zhou Y.H."/>
            <person name="Cheng J.X."/>
            <person name="Dai P.F."/>
            <person name="Guo W.B."/>
            <person name="Han X.H."/>
            <person name="Huang E.J."/>
            <person name="Li L.F."/>
            <person name="Wei W."/>
            <person name="Gao Y.C."/>
            <person name="Liu J.Z."/>
            <person name="Shao H.Z."/>
            <person name="Wang X."/>
            <person name="Wang C.C."/>
            <person name="Yang T.C."/>
            <person name="Huo Q.B."/>
            <person name="Li W."/>
            <person name="Chen H.Y."/>
            <person name="Chen S.E."/>
            <person name="Zhou L.G."/>
            <person name="Ni X.B."/>
            <person name="Tian J.H."/>
            <person name="Sheng Y."/>
            <person name="Liu T."/>
            <person name="Pan Y.S."/>
            <person name="Xia L.Y."/>
            <person name="Li J."/>
            <person name="Zhao F."/>
            <person name="Cao W.C."/>
        </authorList>
    </citation>
    <scope>NUCLEOTIDE SEQUENCE</scope>
    <source>
        <strain evidence="7">Rmic-2018</strain>
    </source>
</reference>
<evidence type="ECO:0000313" key="8">
    <source>
        <dbReference type="EMBL" id="NOV37642.1"/>
    </source>
</evidence>
<dbReference type="GO" id="GO:0003727">
    <property type="term" value="F:single-stranded RNA binding"/>
    <property type="evidence" value="ECO:0007669"/>
    <property type="project" value="TreeGrafter"/>
</dbReference>
<evidence type="ECO:0000256" key="4">
    <source>
        <dbReference type="PROSITE-ProRule" id="PRU00176"/>
    </source>
</evidence>
<keyword evidence="3" id="KW-0539">Nucleus</keyword>
<sequence length="251" mass="29870">MEEDRRDRTLWCGNLDSKVTEEILRELFVQAGPVEDVKIPKDNNGCSKSFAFVMFEHAESVGYALALMDGVSLYHRQIRMDRRPQATVDDTYVNMMQRHYEYMDSMRANGNMFEPPGSMWDSSCAPQMEQRNRMPMDMPISSERSFGYESARNRPHAYPPGNDYNCYDPYYGQDRHVQQGRYERQGRQFREPKPYRQPYREPYREFRCGKEGADRLNNHRERNGGATKGYQGARYKKFEERGDYYPKRHRR</sequence>
<reference evidence="8" key="1">
    <citation type="submission" date="2019-09" db="EMBL/GenBank/DDBJ databases">
        <title>Organ-specific transcriptomic study of the physiology of the cattle tick, Rhipicephalus microplus.</title>
        <authorList>
            <person name="Tirloni L."/>
            <person name="Braz G."/>
            <person name="Gandara A.C.P."/>
            <person name="Sabadin G.A."/>
            <person name="da Silva R.M."/>
            <person name="Guizzo M.G."/>
            <person name="Machado J.A."/>
            <person name="Costa E.P."/>
            <person name="Gomes H.F."/>
            <person name="Moraes J."/>
            <person name="Mota M.B.S."/>
            <person name="Mesquita R.D."/>
            <person name="Alvarenga P.H."/>
            <person name="Alves F."/>
            <person name="Seixas A."/>
            <person name="da Fonseca R.N."/>
            <person name="Fogaca A."/>
            <person name="Logullo C."/>
            <person name="Tanaka A."/>
            <person name="Daffre S."/>
            <person name="Termignoni C."/>
            <person name="Vaz I.S.Jr."/>
            <person name="Oliveira P.L."/>
            <person name="Ribeiro J.M."/>
        </authorList>
    </citation>
    <scope>NUCLEOTIDE SEQUENCE</scope>
    <source>
        <strain evidence="8">Porto Alegre</strain>
    </source>
</reference>
<dbReference type="Proteomes" id="UP000821866">
    <property type="component" value="Chromosome 8"/>
</dbReference>
<dbReference type="PANTHER" id="PTHR13798:SF11">
    <property type="entry name" value="RNA-BINDING PROTEIN 7-RELATED"/>
    <property type="match status" value="1"/>
</dbReference>
<dbReference type="EMBL" id="GHWJ01004905">
    <property type="protein sequence ID" value="NOV37642.1"/>
    <property type="molecule type" value="Transcribed_RNA"/>
</dbReference>
<dbReference type="AlphaFoldDB" id="A0A6M2CV89"/>
<dbReference type="InterPro" id="IPR052285">
    <property type="entry name" value="NEXT_complex_subunit"/>
</dbReference>
<proteinExistence type="predicted"/>
<evidence type="ECO:0000256" key="1">
    <source>
        <dbReference type="ARBA" id="ARBA00004642"/>
    </source>
</evidence>
<evidence type="ECO:0000313" key="7">
    <source>
        <dbReference type="EMBL" id="KAH8018845.1"/>
    </source>
</evidence>
<keyword evidence="9" id="KW-1185">Reference proteome</keyword>
<protein>
    <submittedName>
        <fullName evidence="8">Putative rna-binding protein 7 ovary overexpressed</fullName>
    </submittedName>
</protein>
<dbReference type="InterPro" id="IPR035979">
    <property type="entry name" value="RBD_domain_sf"/>
</dbReference>
<dbReference type="OrthoDB" id="407442at2759"/>